<evidence type="ECO:0000256" key="12">
    <source>
        <dbReference type="HAMAP-Rule" id="MF_01225"/>
    </source>
</evidence>
<evidence type="ECO:0000256" key="7">
    <source>
        <dbReference type="ARBA" id="ARBA00023014"/>
    </source>
</evidence>
<feature type="domain" description="Radical SAM core" evidence="13">
    <location>
        <begin position="10"/>
        <end position="225"/>
    </location>
</feature>
<keyword evidence="7 12" id="KW-0411">Iron-sulfur</keyword>
<reference evidence="14 15" key="1">
    <citation type="submission" date="2019-02" db="EMBL/GenBank/DDBJ databases">
        <title>Deep-cultivation of Planctomycetes and their phenomic and genomic characterization uncovers novel biology.</title>
        <authorList>
            <person name="Wiegand S."/>
            <person name="Jogler M."/>
            <person name="Boedeker C."/>
            <person name="Pinto D."/>
            <person name="Vollmers J."/>
            <person name="Rivas-Marin E."/>
            <person name="Kohn T."/>
            <person name="Peeters S.H."/>
            <person name="Heuer A."/>
            <person name="Rast P."/>
            <person name="Oberbeckmann S."/>
            <person name="Bunk B."/>
            <person name="Jeske O."/>
            <person name="Meyerdierks A."/>
            <person name="Storesund J.E."/>
            <person name="Kallscheuer N."/>
            <person name="Luecker S."/>
            <person name="Lage O.M."/>
            <person name="Pohl T."/>
            <person name="Merkel B.J."/>
            <person name="Hornburger P."/>
            <person name="Mueller R.-W."/>
            <person name="Bruemmer F."/>
            <person name="Labrenz M."/>
            <person name="Spormann A.M."/>
            <person name="Op den Camp H."/>
            <person name="Overmann J."/>
            <person name="Amann R."/>
            <person name="Jetten M.S.M."/>
            <person name="Mascher T."/>
            <person name="Medema M.H."/>
            <person name="Devos D.P."/>
            <person name="Kaster A.-K."/>
            <person name="Ovreas L."/>
            <person name="Rohde M."/>
            <person name="Galperin M.Y."/>
            <person name="Jogler C."/>
        </authorList>
    </citation>
    <scope>NUCLEOTIDE SEQUENCE [LARGE SCALE GENOMIC DNA]</scope>
    <source>
        <strain evidence="14 15">HG66A1</strain>
    </source>
</reference>
<sequence>MELQNQLIDSFGRAHNNLRISVTDRCNIRCFYCMPSEDVQFVHRSKILSFEEIVRFVRLVAPLGVNKIRLTGGEPLVRKNIPELVKMIADIPGIQDIGITTNGILLPQYAQALFDAGLRRINISLDALNAQKFQEITRRDDYEKVREGIRAAHAAGFDPIKINAVSIRNLTEDEIVPFGQLARETGAEIRFIEFMPLDADNKWERDKVLFAQEIREILTQGIMPLVPVEQTDKSAPASDFVFEDGVGRIGFIASISNPFCMSCNRFRLTADGKLRNCLFSLDETDIRKLFRTDAPDAEVIDAVKKSIAAKKEGHEINTARFIQPDRPMYSIGG</sequence>
<dbReference type="GO" id="GO:0005525">
    <property type="term" value="F:GTP binding"/>
    <property type="evidence" value="ECO:0007669"/>
    <property type="project" value="UniProtKB-UniRule"/>
</dbReference>
<dbReference type="GO" id="GO:0061799">
    <property type="term" value="F:cyclic pyranopterin monophosphate synthase activity"/>
    <property type="evidence" value="ECO:0007669"/>
    <property type="project" value="TreeGrafter"/>
</dbReference>
<accession>A0A517PWU1</accession>
<keyword evidence="2 12" id="KW-0004">4Fe-4S</keyword>
<dbReference type="PANTHER" id="PTHR22960:SF0">
    <property type="entry name" value="MOLYBDENUM COFACTOR BIOSYNTHESIS PROTEIN 1"/>
    <property type="match status" value="1"/>
</dbReference>
<dbReference type="GO" id="GO:0046872">
    <property type="term" value="F:metal ion binding"/>
    <property type="evidence" value="ECO:0007669"/>
    <property type="project" value="UniProtKB-KW"/>
</dbReference>
<dbReference type="Proteomes" id="UP000320421">
    <property type="component" value="Chromosome"/>
</dbReference>
<dbReference type="SFLD" id="SFLDG01067">
    <property type="entry name" value="SPASM/twitch_domain_containing"/>
    <property type="match status" value="1"/>
</dbReference>
<feature type="binding site" evidence="12">
    <location>
        <position position="195"/>
    </location>
    <ligand>
        <name>S-adenosyl-L-methionine</name>
        <dbReference type="ChEBI" id="CHEBI:59789"/>
    </ligand>
</feature>
<dbReference type="RefSeq" id="WP_145191834.1">
    <property type="nucleotide sequence ID" value="NZ_CP036266.1"/>
</dbReference>
<dbReference type="HAMAP" id="MF_01225_B">
    <property type="entry name" value="MoaA_B"/>
    <property type="match status" value="1"/>
</dbReference>
<dbReference type="InterPro" id="IPR013785">
    <property type="entry name" value="Aldolase_TIM"/>
</dbReference>
<gene>
    <name evidence="14" type="primary">moaA_2</name>
    <name evidence="12" type="synonym">moaA</name>
    <name evidence="14" type="ORF">HG66A1_56700</name>
</gene>
<keyword evidence="6 12" id="KW-0408">Iron</keyword>
<dbReference type="OrthoDB" id="9763993at2"/>
<dbReference type="InterPro" id="IPR040064">
    <property type="entry name" value="MoaA-like"/>
</dbReference>
<evidence type="ECO:0000256" key="9">
    <source>
        <dbReference type="ARBA" id="ARBA00023150"/>
    </source>
</evidence>
<feature type="binding site" evidence="12">
    <location>
        <position position="100"/>
    </location>
    <ligand>
        <name>GTP</name>
        <dbReference type="ChEBI" id="CHEBI:37565"/>
    </ligand>
</feature>
<keyword evidence="3 12" id="KW-0949">S-adenosyl-L-methionine</keyword>
<evidence type="ECO:0000256" key="10">
    <source>
        <dbReference type="ARBA" id="ARBA00023239"/>
    </source>
</evidence>
<dbReference type="EMBL" id="CP036266">
    <property type="protein sequence ID" value="QDT23845.1"/>
    <property type="molecule type" value="Genomic_DNA"/>
</dbReference>
<feature type="binding site" evidence="12">
    <location>
        <position position="26"/>
    </location>
    <ligand>
        <name>[4Fe-4S] cluster</name>
        <dbReference type="ChEBI" id="CHEBI:49883"/>
        <label>1</label>
        <note>4Fe-4S-S-AdoMet</note>
    </ligand>
</feature>
<dbReference type="UniPathway" id="UPA00344"/>
<evidence type="ECO:0000256" key="5">
    <source>
        <dbReference type="ARBA" id="ARBA00022741"/>
    </source>
</evidence>
<dbReference type="SFLD" id="SFLDG01383">
    <property type="entry name" value="cyclic_pyranopterin_phosphate"/>
    <property type="match status" value="1"/>
</dbReference>
<comment type="catalytic activity">
    <reaction evidence="11 12">
        <text>GTP + AH2 + S-adenosyl-L-methionine = (8S)-3',8-cyclo-7,8-dihydroguanosine 5'-triphosphate + 5'-deoxyadenosine + L-methionine + A + H(+)</text>
        <dbReference type="Rhea" id="RHEA:49576"/>
        <dbReference type="ChEBI" id="CHEBI:13193"/>
        <dbReference type="ChEBI" id="CHEBI:15378"/>
        <dbReference type="ChEBI" id="CHEBI:17319"/>
        <dbReference type="ChEBI" id="CHEBI:17499"/>
        <dbReference type="ChEBI" id="CHEBI:37565"/>
        <dbReference type="ChEBI" id="CHEBI:57844"/>
        <dbReference type="ChEBI" id="CHEBI:59789"/>
        <dbReference type="ChEBI" id="CHEBI:131766"/>
        <dbReference type="EC" id="4.1.99.22"/>
    </reaction>
</comment>
<dbReference type="GO" id="GO:0061798">
    <property type="term" value="F:GTP 3',8'-cyclase activity"/>
    <property type="evidence" value="ECO:0007669"/>
    <property type="project" value="UniProtKB-UniRule"/>
</dbReference>
<feature type="binding site" evidence="12">
    <location>
        <position position="33"/>
    </location>
    <ligand>
        <name>[4Fe-4S] cluster</name>
        <dbReference type="ChEBI" id="CHEBI:49883"/>
        <label>1</label>
        <note>4Fe-4S-S-AdoMet</note>
    </ligand>
</feature>
<feature type="binding site" evidence="12">
    <location>
        <position position="19"/>
    </location>
    <ligand>
        <name>GTP</name>
        <dbReference type="ChEBI" id="CHEBI:37565"/>
    </ligand>
</feature>
<dbReference type="CDD" id="cd21117">
    <property type="entry name" value="Twitch_MoaA"/>
    <property type="match status" value="1"/>
</dbReference>
<evidence type="ECO:0000256" key="4">
    <source>
        <dbReference type="ARBA" id="ARBA00022723"/>
    </source>
</evidence>
<dbReference type="GO" id="GO:1904047">
    <property type="term" value="F:S-adenosyl-L-methionine binding"/>
    <property type="evidence" value="ECO:0007669"/>
    <property type="project" value="UniProtKB-UniRule"/>
</dbReference>
<feature type="binding site" evidence="12">
    <location>
        <position position="260"/>
    </location>
    <ligand>
        <name>[4Fe-4S] cluster</name>
        <dbReference type="ChEBI" id="CHEBI:49883"/>
        <label>2</label>
        <note>4Fe-4S-substrate</note>
    </ligand>
</feature>
<keyword evidence="10 12" id="KW-0456">Lyase</keyword>
<dbReference type="PROSITE" id="PS01305">
    <property type="entry name" value="MOAA_NIFB_PQQE"/>
    <property type="match status" value="1"/>
</dbReference>
<feature type="binding site" evidence="12">
    <location>
        <position position="124"/>
    </location>
    <ligand>
        <name>S-adenosyl-L-methionine</name>
        <dbReference type="ChEBI" id="CHEBI:59789"/>
    </ligand>
</feature>
<keyword evidence="15" id="KW-1185">Reference proteome</keyword>
<evidence type="ECO:0000256" key="3">
    <source>
        <dbReference type="ARBA" id="ARBA00022691"/>
    </source>
</evidence>
<dbReference type="CDD" id="cd01335">
    <property type="entry name" value="Radical_SAM"/>
    <property type="match status" value="1"/>
</dbReference>
<dbReference type="SUPFAM" id="SSF102114">
    <property type="entry name" value="Radical SAM enzymes"/>
    <property type="match status" value="1"/>
</dbReference>
<evidence type="ECO:0000313" key="15">
    <source>
        <dbReference type="Proteomes" id="UP000320421"/>
    </source>
</evidence>
<keyword evidence="5 12" id="KW-0547">Nucleotide-binding</keyword>
<dbReference type="Pfam" id="PF06463">
    <property type="entry name" value="Mob_synth_C"/>
    <property type="match status" value="1"/>
</dbReference>
<comment type="cofactor">
    <cofactor evidence="12">
        <name>[4Fe-4S] cluster</name>
        <dbReference type="ChEBI" id="CHEBI:49883"/>
    </cofactor>
    <text evidence="12">Binds 2 [4Fe-4S] clusters. Binds 1 [4Fe-4S] cluster coordinated with 3 cysteines and an exchangeable S-adenosyl-L-methionine and 1 [4Fe-4S] cluster coordinated with 3 cysteines and the GTP-derived substrate.</text>
</comment>
<evidence type="ECO:0000256" key="6">
    <source>
        <dbReference type="ARBA" id="ARBA00023004"/>
    </source>
</evidence>
<evidence type="ECO:0000256" key="8">
    <source>
        <dbReference type="ARBA" id="ARBA00023134"/>
    </source>
</evidence>
<evidence type="ECO:0000256" key="2">
    <source>
        <dbReference type="ARBA" id="ARBA00022485"/>
    </source>
</evidence>
<dbReference type="SFLD" id="SFLDS00029">
    <property type="entry name" value="Radical_SAM"/>
    <property type="match status" value="1"/>
</dbReference>
<dbReference type="InterPro" id="IPR000385">
    <property type="entry name" value="MoaA_NifB_PqqE_Fe-S-bd_CS"/>
</dbReference>
<proteinExistence type="inferred from homology"/>
<dbReference type="PROSITE" id="PS51918">
    <property type="entry name" value="RADICAL_SAM"/>
    <property type="match status" value="1"/>
</dbReference>
<comment type="subunit">
    <text evidence="12">Monomer and homodimer.</text>
</comment>
<dbReference type="NCBIfam" id="NF001199">
    <property type="entry name" value="PRK00164.2-1"/>
    <property type="match status" value="1"/>
</dbReference>
<dbReference type="InterPro" id="IPR006638">
    <property type="entry name" value="Elp3/MiaA/NifB-like_rSAM"/>
</dbReference>
<organism evidence="14 15">
    <name type="scientific">Gimesia chilikensis</name>
    <dbReference type="NCBI Taxonomy" id="2605989"/>
    <lineage>
        <taxon>Bacteria</taxon>
        <taxon>Pseudomonadati</taxon>
        <taxon>Planctomycetota</taxon>
        <taxon>Planctomycetia</taxon>
        <taxon>Planctomycetales</taxon>
        <taxon>Planctomycetaceae</taxon>
        <taxon>Gimesia</taxon>
    </lineage>
</organism>
<dbReference type="InterPro" id="IPR007197">
    <property type="entry name" value="rSAM"/>
</dbReference>
<dbReference type="PANTHER" id="PTHR22960">
    <property type="entry name" value="MOLYBDOPTERIN COFACTOR SYNTHESIS PROTEIN A"/>
    <property type="match status" value="1"/>
</dbReference>
<dbReference type="Pfam" id="PF04055">
    <property type="entry name" value="Radical_SAM"/>
    <property type="match status" value="1"/>
</dbReference>
<feature type="binding site" evidence="12">
    <location>
        <position position="277"/>
    </location>
    <ligand>
        <name>[4Fe-4S] cluster</name>
        <dbReference type="ChEBI" id="CHEBI:49883"/>
        <label>2</label>
        <note>4Fe-4S-substrate</note>
    </ligand>
</feature>
<feature type="binding site" evidence="12">
    <location>
        <position position="263"/>
    </location>
    <ligand>
        <name>[4Fe-4S] cluster</name>
        <dbReference type="ChEBI" id="CHEBI:49883"/>
        <label>2</label>
        <note>4Fe-4S-substrate</note>
    </ligand>
</feature>
<dbReference type="NCBIfam" id="TIGR02666">
    <property type="entry name" value="moaA"/>
    <property type="match status" value="1"/>
</dbReference>
<keyword evidence="4 12" id="KW-0479">Metal-binding</keyword>
<comment type="similarity">
    <text evidence="12">Belongs to the radical SAM superfamily. MoaA family.</text>
</comment>
<dbReference type="GO" id="GO:0006777">
    <property type="term" value="P:Mo-molybdopterin cofactor biosynthetic process"/>
    <property type="evidence" value="ECO:0007669"/>
    <property type="project" value="UniProtKB-UniRule"/>
</dbReference>
<keyword evidence="8 12" id="KW-0342">GTP-binding</keyword>
<dbReference type="GO" id="GO:0051539">
    <property type="term" value="F:4 iron, 4 sulfur cluster binding"/>
    <property type="evidence" value="ECO:0007669"/>
    <property type="project" value="UniProtKB-UniRule"/>
</dbReference>
<dbReference type="InterPro" id="IPR013483">
    <property type="entry name" value="MoaA"/>
</dbReference>
<keyword evidence="9 12" id="KW-0501">Molybdenum cofactor biosynthesis</keyword>
<dbReference type="AlphaFoldDB" id="A0A517PWU1"/>
<protein>
    <recommendedName>
        <fullName evidence="1 12">GTP 3',8-cyclase</fullName>
        <ecNumber evidence="1 12">4.1.99.22</ecNumber>
    </recommendedName>
    <alternativeName>
        <fullName evidence="12">Molybdenum cofactor biosynthesis protein A</fullName>
    </alternativeName>
</protein>
<feature type="binding site" evidence="12">
    <location>
        <position position="69"/>
    </location>
    <ligand>
        <name>GTP</name>
        <dbReference type="ChEBI" id="CHEBI:37565"/>
    </ligand>
</feature>
<dbReference type="InterPro" id="IPR050105">
    <property type="entry name" value="MoCo_biosynth_MoaA/MoaC"/>
</dbReference>
<feature type="binding site" evidence="12">
    <location>
        <position position="161"/>
    </location>
    <ligand>
        <name>GTP</name>
        <dbReference type="ChEBI" id="CHEBI:37565"/>
    </ligand>
</feature>
<evidence type="ECO:0000256" key="1">
    <source>
        <dbReference type="ARBA" id="ARBA00012167"/>
    </source>
</evidence>
<dbReference type="Gene3D" id="3.20.20.70">
    <property type="entry name" value="Aldolase class I"/>
    <property type="match status" value="1"/>
</dbReference>
<comment type="function">
    <text evidence="12">Catalyzes the cyclization of GTP to (8S)-3',8-cyclo-7,8-dihydroguanosine 5'-triphosphate.</text>
</comment>
<dbReference type="SFLD" id="SFLDG01386">
    <property type="entry name" value="main_SPASM_domain-containing"/>
    <property type="match status" value="1"/>
</dbReference>
<dbReference type="InterPro" id="IPR010505">
    <property type="entry name" value="MoaA_twitch"/>
</dbReference>
<feature type="binding site" evidence="12">
    <location>
        <position position="30"/>
    </location>
    <ligand>
        <name>[4Fe-4S] cluster</name>
        <dbReference type="ChEBI" id="CHEBI:49883"/>
        <label>1</label>
        <note>4Fe-4S-S-AdoMet</note>
    </ligand>
</feature>
<comment type="pathway">
    <text evidence="12">Cofactor biosynthesis; molybdopterin biosynthesis.</text>
</comment>
<evidence type="ECO:0000313" key="14">
    <source>
        <dbReference type="EMBL" id="QDT23845.1"/>
    </source>
</evidence>
<feature type="binding site" evidence="12">
    <location>
        <position position="32"/>
    </location>
    <ligand>
        <name>S-adenosyl-L-methionine</name>
        <dbReference type="ChEBI" id="CHEBI:59789"/>
    </ligand>
</feature>
<evidence type="ECO:0000256" key="11">
    <source>
        <dbReference type="ARBA" id="ARBA00048697"/>
    </source>
</evidence>
<feature type="binding site" evidence="12">
    <location>
        <position position="73"/>
    </location>
    <ligand>
        <name>S-adenosyl-L-methionine</name>
        <dbReference type="ChEBI" id="CHEBI:59789"/>
    </ligand>
</feature>
<name>A0A517PWU1_9PLAN</name>
<evidence type="ECO:0000259" key="13">
    <source>
        <dbReference type="PROSITE" id="PS51918"/>
    </source>
</evidence>
<dbReference type="EC" id="4.1.99.22" evidence="1 12"/>
<dbReference type="SMART" id="SM00729">
    <property type="entry name" value="Elp3"/>
    <property type="match status" value="1"/>
</dbReference>
<feature type="binding site" evidence="12">
    <location>
        <begin position="265"/>
        <end position="267"/>
    </location>
    <ligand>
        <name>GTP</name>
        <dbReference type="ChEBI" id="CHEBI:37565"/>
    </ligand>
</feature>
<dbReference type="InterPro" id="IPR058240">
    <property type="entry name" value="rSAM_sf"/>
</dbReference>